<proteinExistence type="predicted"/>
<feature type="compositionally biased region" description="Basic residues" evidence="1">
    <location>
        <begin position="194"/>
        <end position="204"/>
    </location>
</feature>
<dbReference type="Proteomes" id="UP000657918">
    <property type="component" value="Chromosome 16"/>
</dbReference>
<comment type="caution">
    <text evidence="2">The sequence shown here is derived from an EMBL/GenBank/DDBJ whole genome shotgun (WGS) entry which is preliminary data.</text>
</comment>
<evidence type="ECO:0000256" key="1">
    <source>
        <dbReference type="SAM" id="MobiDB-lite"/>
    </source>
</evidence>
<name>A0A835MQT7_9ROSI</name>
<evidence type="ECO:0000313" key="3">
    <source>
        <dbReference type="Proteomes" id="UP000657918"/>
    </source>
</evidence>
<dbReference type="AlphaFoldDB" id="A0A835MQT7"/>
<protein>
    <submittedName>
        <fullName evidence="2">Uncharacterized protein</fullName>
    </submittedName>
</protein>
<organism evidence="2 3">
    <name type="scientific">Salix dunnii</name>
    <dbReference type="NCBI Taxonomy" id="1413687"/>
    <lineage>
        <taxon>Eukaryota</taxon>
        <taxon>Viridiplantae</taxon>
        <taxon>Streptophyta</taxon>
        <taxon>Embryophyta</taxon>
        <taxon>Tracheophyta</taxon>
        <taxon>Spermatophyta</taxon>
        <taxon>Magnoliopsida</taxon>
        <taxon>eudicotyledons</taxon>
        <taxon>Gunneridae</taxon>
        <taxon>Pentapetalae</taxon>
        <taxon>rosids</taxon>
        <taxon>fabids</taxon>
        <taxon>Malpighiales</taxon>
        <taxon>Salicaceae</taxon>
        <taxon>Saliceae</taxon>
        <taxon>Salix</taxon>
    </lineage>
</organism>
<sequence>MLGHNFINNVIVHVQLALTSDGIQSLAFDSSIDGSNFNCRFSCCFAVDAFEVEINSNFPLAVGCSATTAIKLLFNYHQATVDFALVKLIRAIRIDFLHAEPKLHDLNVCFTSPQSASSSKEPLLLNPITPTPIQPSRADINTPPQSKTVRQLLFEDQTPLHSSITDTAAEPPSVIPLLDPSPSTMSKEDDPPTKRHCTSKSHDD</sequence>
<evidence type="ECO:0000313" key="2">
    <source>
        <dbReference type="EMBL" id="KAF9666233.1"/>
    </source>
</evidence>
<keyword evidence="3" id="KW-1185">Reference proteome</keyword>
<accession>A0A835MQT7</accession>
<gene>
    <name evidence="2" type="ORF">SADUNF_Sadunf16G0208300</name>
</gene>
<dbReference type="EMBL" id="JADGMS010000016">
    <property type="protein sequence ID" value="KAF9666233.1"/>
    <property type="molecule type" value="Genomic_DNA"/>
</dbReference>
<reference evidence="2 3" key="1">
    <citation type="submission" date="2020-10" db="EMBL/GenBank/DDBJ databases">
        <title>Plant Genome Project.</title>
        <authorList>
            <person name="Zhang R.-G."/>
        </authorList>
    </citation>
    <scope>NUCLEOTIDE SEQUENCE [LARGE SCALE GENOMIC DNA]</scope>
    <source>
        <strain evidence="2">FAFU-HL-1</strain>
        <tissue evidence="2">Leaf</tissue>
    </source>
</reference>
<feature type="region of interest" description="Disordered" evidence="1">
    <location>
        <begin position="160"/>
        <end position="204"/>
    </location>
</feature>